<sequence>MIYFTILLSVFTFFIPILIVFIALPLLWIAAMLKRFRIFTMKRMLIYYGLSLLILWPALHIPLSIYSHHEKTYIFGSDLSIFI</sequence>
<organism evidence="1 2">
    <name type="scientific">Bacillus toyonensis</name>
    <dbReference type="NCBI Taxonomy" id="155322"/>
    <lineage>
        <taxon>Bacteria</taxon>
        <taxon>Bacillati</taxon>
        <taxon>Bacillota</taxon>
        <taxon>Bacilli</taxon>
        <taxon>Bacillales</taxon>
        <taxon>Bacillaceae</taxon>
        <taxon>Bacillus</taxon>
        <taxon>Bacillus cereus group</taxon>
    </lineage>
</organism>
<dbReference type="EMBL" id="NUSQ01000109">
    <property type="protein sequence ID" value="PHD66103.1"/>
    <property type="molecule type" value="Genomic_DNA"/>
</dbReference>
<gene>
    <name evidence="1" type="ORF">COF40_21510</name>
</gene>
<dbReference type="AlphaFoldDB" id="A0A2C4QNR9"/>
<dbReference type="Proteomes" id="UP000225997">
    <property type="component" value="Unassembled WGS sequence"/>
</dbReference>
<reference evidence="1 2" key="1">
    <citation type="submission" date="2017-09" db="EMBL/GenBank/DDBJ databases">
        <title>Large-scale bioinformatics analysis of Bacillus genomes uncovers conserved roles of natural products in bacterial physiology.</title>
        <authorList>
            <consortium name="Agbiome Team Llc"/>
            <person name="Bleich R.M."/>
            <person name="Grubbs K.J."/>
            <person name="Santa Maria K.C."/>
            <person name="Allen S.E."/>
            <person name="Farag S."/>
            <person name="Shank E.A."/>
            <person name="Bowers A."/>
        </authorList>
    </citation>
    <scope>NUCLEOTIDE SEQUENCE [LARGE SCALE GENOMIC DNA]</scope>
    <source>
        <strain evidence="1 2">AFS044250</strain>
    </source>
</reference>
<name>A0A2C4QNR9_9BACI</name>
<accession>A0A2C4QNR9</accession>
<comment type="caution">
    <text evidence="1">The sequence shown here is derived from an EMBL/GenBank/DDBJ whole genome shotgun (WGS) entry which is preliminary data.</text>
</comment>
<evidence type="ECO:0000313" key="1">
    <source>
        <dbReference type="EMBL" id="PHD66103.1"/>
    </source>
</evidence>
<protein>
    <submittedName>
        <fullName evidence="1">Uncharacterized protein</fullName>
    </submittedName>
</protein>
<evidence type="ECO:0000313" key="2">
    <source>
        <dbReference type="Proteomes" id="UP000225997"/>
    </source>
</evidence>
<proteinExistence type="predicted"/>